<gene>
    <name evidence="2" type="ORF">LCGC14_1749770</name>
</gene>
<name>A0A0F9K3R4_9ZZZZ</name>
<dbReference type="SUPFAM" id="SSF53335">
    <property type="entry name" value="S-adenosyl-L-methionine-dependent methyltransferases"/>
    <property type="match status" value="1"/>
</dbReference>
<reference evidence="2" key="1">
    <citation type="journal article" date="2015" name="Nature">
        <title>Complex archaea that bridge the gap between prokaryotes and eukaryotes.</title>
        <authorList>
            <person name="Spang A."/>
            <person name="Saw J.H."/>
            <person name="Jorgensen S.L."/>
            <person name="Zaremba-Niedzwiedzka K."/>
            <person name="Martijn J."/>
            <person name="Lind A.E."/>
            <person name="van Eijk R."/>
            <person name="Schleper C."/>
            <person name="Guy L."/>
            <person name="Ettema T.J."/>
        </authorList>
    </citation>
    <scope>NUCLEOTIDE SEQUENCE</scope>
</reference>
<comment type="caution">
    <text evidence="2">The sequence shown here is derived from an EMBL/GenBank/DDBJ whole genome shotgun (WGS) entry which is preliminary data.</text>
</comment>
<proteinExistence type="predicted"/>
<protein>
    <recommendedName>
        <fullName evidence="1">Methyltransferase FkbM domain-containing protein</fullName>
    </recommendedName>
</protein>
<dbReference type="GO" id="GO:0008171">
    <property type="term" value="F:O-methyltransferase activity"/>
    <property type="evidence" value="ECO:0007669"/>
    <property type="project" value="TreeGrafter"/>
</dbReference>
<sequence length="228" mass="25588">MQYDVEALWRVKIGHFLKRGILIRGVIHVGANDGYEIDWYLKLGIKNILAVEPERESYNKLKQKFKGVAGIHISSVALGDGDRATVGILRVPQGSTGGSTLLTELPYGPGVTGVTYNYSDKQEVVVTTFEKLVYLFSDIIELKDYNCLVVDVQGMELQVLKGFGPHLEKMDCLNIECSETPIYEGEAPAYDVVTWLAARDFYNITPIQAHNDILFVRRRYLIEEVLSG</sequence>
<feature type="domain" description="Methyltransferase FkbM" evidence="1">
    <location>
        <begin position="28"/>
        <end position="201"/>
    </location>
</feature>
<dbReference type="InterPro" id="IPR006342">
    <property type="entry name" value="FkbM_mtfrase"/>
</dbReference>
<dbReference type="Pfam" id="PF05050">
    <property type="entry name" value="Methyltransf_21"/>
    <property type="match status" value="1"/>
</dbReference>
<dbReference type="Gene3D" id="3.40.50.150">
    <property type="entry name" value="Vaccinia Virus protein VP39"/>
    <property type="match status" value="1"/>
</dbReference>
<dbReference type="PANTHER" id="PTHR36973:SF4">
    <property type="entry name" value="NODULATION PROTEIN"/>
    <property type="match status" value="1"/>
</dbReference>
<organism evidence="2">
    <name type="scientific">marine sediment metagenome</name>
    <dbReference type="NCBI Taxonomy" id="412755"/>
    <lineage>
        <taxon>unclassified sequences</taxon>
        <taxon>metagenomes</taxon>
        <taxon>ecological metagenomes</taxon>
    </lineage>
</organism>
<dbReference type="InterPro" id="IPR029063">
    <property type="entry name" value="SAM-dependent_MTases_sf"/>
</dbReference>
<accession>A0A0F9K3R4</accession>
<dbReference type="InterPro" id="IPR053188">
    <property type="entry name" value="FkbM_Methyltransferase"/>
</dbReference>
<dbReference type="EMBL" id="LAZR01016125">
    <property type="protein sequence ID" value="KKM05868.1"/>
    <property type="molecule type" value="Genomic_DNA"/>
</dbReference>
<evidence type="ECO:0000259" key="1">
    <source>
        <dbReference type="Pfam" id="PF05050"/>
    </source>
</evidence>
<evidence type="ECO:0000313" key="2">
    <source>
        <dbReference type="EMBL" id="KKM05868.1"/>
    </source>
</evidence>
<dbReference type="PANTHER" id="PTHR36973">
    <property type="entry name" value="SLL1456 PROTEIN-RELATED"/>
    <property type="match status" value="1"/>
</dbReference>
<dbReference type="AlphaFoldDB" id="A0A0F9K3R4"/>
<dbReference type="NCBIfam" id="TIGR01444">
    <property type="entry name" value="fkbM_fam"/>
    <property type="match status" value="1"/>
</dbReference>